<keyword evidence="10" id="KW-0408">Iron</keyword>
<evidence type="ECO:0000256" key="8">
    <source>
        <dbReference type="ARBA" id="ARBA00022982"/>
    </source>
</evidence>
<dbReference type="GO" id="GO:0005506">
    <property type="term" value="F:iron ion binding"/>
    <property type="evidence" value="ECO:0007669"/>
    <property type="project" value="InterPro"/>
</dbReference>
<feature type="transmembrane region" description="Helical" evidence="12">
    <location>
        <begin position="134"/>
        <end position="159"/>
    </location>
</feature>
<keyword evidence="6 12" id="KW-0812">Transmembrane</keyword>
<dbReference type="PANTHER" id="PTHR30485:SF0">
    <property type="entry name" value="NI_FE-HYDROGENASE 1 B-TYPE CYTOCHROME SUBUNIT-RELATED"/>
    <property type="match status" value="1"/>
</dbReference>
<comment type="caution">
    <text evidence="14">The sequence shown here is derived from an EMBL/GenBank/DDBJ whole genome shotgun (WGS) entry which is preliminary data.</text>
</comment>
<dbReference type="PROSITE" id="PS00882">
    <property type="entry name" value="NI_HGENASE_CYTB_1"/>
    <property type="match status" value="1"/>
</dbReference>
<keyword evidence="9 12" id="KW-1133">Transmembrane helix</keyword>
<sequence>MVANVVKKAFYRFYLFQPGLRIWHWIQFLAILVLFITGLYIGDPFFIGSIGWEANDAYAHVLSMDLIRLIHFAAGYILLFAFLYRIFLMFTKKSHFSLLIPKFWKPWFWKGIIEVLLFYAFIKKSHLPLIRNPLARIAYVFVLLLIFFEIWTGFAMYGLSDPSGFWAKFVSNWTLAFFGSEYELHFWHHVVAWVIAIFVIVHVYMVFFNDFIAKEGELSSMTAGVKYFPEGHLPEDCDDVASQKECKKLREQS</sequence>
<organism evidence="14 15">
    <name type="scientific">Aquifex aeolicus</name>
    <dbReference type="NCBI Taxonomy" id="63363"/>
    <lineage>
        <taxon>Bacteria</taxon>
        <taxon>Pseudomonadati</taxon>
        <taxon>Aquificota</taxon>
        <taxon>Aquificia</taxon>
        <taxon>Aquificales</taxon>
        <taxon>Aquificaceae</taxon>
        <taxon>Aquifex</taxon>
    </lineage>
</organism>
<comment type="similarity">
    <text evidence="2">Belongs to the HupC/HyaC/HydC family.</text>
</comment>
<keyword evidence="7" id="KW-0479">Metal-binding</keyword>
<dbReference type="InterPro" id="IPR016174">
    <property type="entry name" value="Di-haem_cyt_TM"/>
</dbReference>
<feature type="transmembrane region" description="Helical" evidence="12">
    <location>
        <begin position="69"/>
        <end position="87"/>
    </location>
</feature>
<dbReference type="Gene3D" id="1.20.950.20">
    <property type="entry name" value="Transmembrane di-heme cytochromes, Chain C"/>
    <property type="match status" value="1"/>
</dbReference>
<keyword evidence="4" id="KW-1003">Cell membrane</keyword>
<evidence type="ECO:0000256" key="1">
    <source>
        <dbReference type="ARBA" id="ARBA00004651"/>
    </source>
</evidence>
<dbReference type="GO" id="GO:0005886">
    <property type="term" value="C:plasma membrane"/>
    <property type="evidence" value="ECO:0007669"/>
    <property type="project" value="UniProtKB-SubCell"/>
</dbReference>
<dbReference type="InterPro" id="IPR011577">
    <property type="entry name" value="Cyt_b561_bac/Ni-Hgenase"/>
</dbReference>
<dbReference type="InterPro" id="IPR000516">
    <property type="entry name" value="Ni-dep_Hydgase_cyt-B"/>
</dbReference>
<evidence type="ECO:0000256" key="7">
    <source>
        <dbReference type="ARBA" id="ARBA00022723"/>
    </source>
</evidence>
<keyword evidence="8" id="KW-0249">Electron transport</keyword>
<keyword evidence="5" id="KW-0349">Heme</keyword>
<name>A0A9D0YP54_AQUAO</name>
<evidence type="ECO:0000313" key="15">
    <source>
        <dbReference type="Proteomes" id="UP000606463"/>
    </source>
</evidence>
<dbReference type="PANTHER" id="PTHR30485">
    <property type="entry name" value="NI/FE-HYDROGENASE 1 B-TYPE CYTOCHROME SUBUNIT"/>
    <property type="match status" value="1"/>
</dbReference>
<dbReference type="SUPFAM" id="SSF81342">
    <property type="entry name" value="Transmembrane di-heme cytochromes"/>
    <property type="match status" value="1"/>
</dbReference>
<reference evidence="14" key="1">
    <citation type="journal article" date="2020" name="ISME J.">
        <title>Gammaproteobacteria mediating utilization of methyl-, sulfur- and petroleum organic compounds in deep ocean hydrothermal plumes.</title>
        <authorList>
            <person name="Zhou Z."/>
            <person name="Liu Y."/>
            <person name="Pan J."/>
            <person name="Cron B.R."/>
            <person name="Toner B.M."/>
            <person name="Anantharaman K."/>
            <person name="Breier J.A."/>
            <person name="Dick G.J."/>
            <person name="Li M."/>
        </authorList>
    </citation>
    <scope>NUCLEOTIDE SEQUENCE</scope>
    <source>
        <strain evidence="14">SZUA-1501</strain>
    </source>
</reference>
<evidence type="ECO:0000259" key="13">
    <source>
        <dbReference type="Pfam" id="PF01292"/>
    </source>
</evidence>
<protein>
    <submittedName>
        <fullName evidence="14">Ni/Fe-hydrogenase, b-type cytochrome subunit</fullName>
    </submittedName>
</protein>
<comment type="subcellular location">
    <subcellularLocation>
        <location evidence="1">Cell membrane</location>
        <topology evidence="1">Multi-pass membrane protein</topology>
    </subcellularLocation>
</comment>
<evidence type="ECO:0000256" key="6">
    <source>
        <dbReference type="ARBA" id="ARBA00022692"/>
    </source>
</evidence>
<evidence type="ECO:0000256" key="12">
    <source>
        <dbReference type="SAM" id="Phobius"/>
    </source>
</evidence>
<dbReference type="GO" id="GO:0020037">
    <property type="term" value="F:heme binding"/>
    <property type="evidence" value="ECO:0007669"/>
    <property type="project" value="TreeGrafter"/>
</dbReference>
<evidence type="ECO:0000256" key="9">
    <source>
        <dbReference type="ARBA" id="ARBA00022989"/>
    </source>
</evidence>
<dbReference type="EMBL" id="DQVE01000001">
    <property type="protein sequence ID" value="HIP97760.1"/>
    <property type="molecule type" value="Genomic_DNA"/>
</dbReference>
<feature type="domain" description="Cytochrome b561 bacterial/Ni-hydrogenase" evidence="13">
    <location>
        <begin position="16"/>
        <end position="224"/>
    </location>
</feature>
<dbReference type="NCBIfam" id="TIGR02125">
    <property type="entry name" value="CytB-hydogenase"/>
    <property type="match status" value="1"/>
</dbReference>
<keyword evidence="11 12" id="KW-0472">Membrane</keyword>
<feature type="transmembrane region" description="Helical" evidence="12">
    <location>
        <begin position="22"/>
        <end position="41"/>
    </location>
</feature>
<feature type="transmembrane region" description="Helical" evidence="12">
    <location>
        <begin position="186"/>
        <end position="207"/>
    </location>
</feature>
<keyword evidence="3" id="KW-0813">Transport</keyword>
<evidence type="ECO:0000313" key="14">
    <source>
        <dbReference type="EMBL" id="HIP97760.1"/>
    </source>
</evidence>
<evidence type="ECO:0000256" key="3">
    <source>
        <dbReference type="ARBA" id="ARBA00022448"/>
    </source>
</evidence>
<evidence type="ECO:0000256" key="11">
    <source>
        <dbReference type="ARBA" id="ARBA00023136"/>
    </source>
</evidence>
<evidence type="ECO:0000256" key="5">
    <source>
        <dbReference type="ARBA" id="ARBA00022617"/>
    </source>
</evidence>
<dbReference type="AlphaFoldDB" id="A0A9D0YP54"/>
<accession>A0A9D0YP54</accession>
<dbReference type="PRINTS" id="PR00161">
    <property type="entry name" value="NIHGNASECYTB"/>
</dbReference>
<dbReference type="InterPro" id="IPR051542">
    <property type="entry name" value="Hydrogenase_cytochrome"/>
</dbReference>
<dbReference type="Pfam" id="PF01292">
    <property type="entry name" value="Ni_hydr_CYTB"/>
    <property type="match status" value="1"/>
</dbReference>
<evidence type="ECO:0000256" key="4">
    <source>
        <dbReference type="ARBA" id="ARBA00022475"/>
    </source>
</evidence>
<proteinExistence type="inferred from homology"/>
<evidence type="ECO:0000256" key="10">
    <source>
        <dbReference type="ARBA" id="ARBA00023004"/>
    </source>
</evidence>
<dbReference type="GO" id="GO:0022904">
    <property type="term" value="P:respiratory electron transport chain"/>
    <property type="evidence" value="ECO:0007669"/>
    <property type="project" value="InterPro"/>
</dbReference>
<gene>
    <name evidence="14" type="primary">cybH</name>
    <name evidence="14" type="ORF">EYH37_00090</name>
</gene>
<evidence type="ECO:0000256" key="2">
    <source>
        <dbReference type="ARBA" id="ARBA00008622"/>
    </source>
</evidence>
<dbReference type="GO" id="GO:0009055">
    <property type="term" value="F:electron transfer activity"/>
    <property type="evidence" value="ECO:0007669"/>
    <property type="project" value="InterPro"/>
</dbReference>
<dbReference type="Proteomes" id="UP000606463">
    <property type="component" value="Unassembled WGS sequence"/>
</dbReference>